<protein>
    <submittedName>
        <fullName evidence="2">Uncharacterized protein</fullName>
    </submittedName>
</protein>
<dbReference type="EMBL" id="CP003989">
    <property type="protein sequence ID" value="AGA35093.1"/>
    <property type="molecule type" value="Genomic_DNA"/>
</dbReference>
<dbReference type="STRING" id="1255043.TVNIR_3457"/>
<dbReference type="PATRIC" id="fig|1255043.3.peg.3488"/>
<proteinExistence type="predicted"/>
<evidence type="ECO:0000313" key="3">
    <source>
        <dbReference type="Proteomes" id="UP000010809"/>
    </source>
</evidence>
<dbReference type="KEGG" id="tni:TVNIR_3457"/>
<name>L0E1B4_THIND</name>
<dbReference type="Proteomes" id="UP000010809">
    <property type="component" value="Chromosome"/>
</dbReference>
<evidence type="ECO:0000313" key="2">
    <source>
        <dbReference type="EMBL" id="AGA35093.1"/>
    </source>
</evidence>
<accession>L0E1B4</accession>
<reference evidence="2" key="1">
    <citation type="submission" date="2015-12" db="EMBL/GenBank/DDBJ databases">
        <authorList>
            <person name="Tikhonova T.V."/>
            <person name="Pavlov A.R."/>
            <person name="Beletsky A.V."/>
            <person name="Mardanov A.V."/>
            <person name="Sorokin D.Y."/>
            <person name="Ravin N.V."/>
            <person name="Popov V.O."/>
        </authorList>
    </citation>
    <scope>NUCLEOTIDE SEQUENCE</scope>
    <source>
        <strain evidence="2">DSM 14787</strain>
    </source>
</reference>
<evidence type="ECO:0000256" key="1">
    <source>
        <dbReference type="SAM" id="MobiDB-lite"/>
    </source>
</evidence>
<organism evidence="2 3">
    <name type="scientific">Thioalkalivibrio nitratireducens (strain DSM 14787 / UNIQEM 213 / ALEN2)</name>
    <dbReference type="NCBI Taxonomy" id="1255043"/>
    <lineage>
        <taxon>Bacteria</taxon>
        <taxon>Pseudomonadati</taxon>
        <taxon>Pseudomonadota</taxon>
        <taxon>Gammaproteobacteria</taxon>
        <taxon>Chromatiales</taxon>
        <taxon>Ectothiorhodospiraceae</taxon>
        <taxon>Thioalkalivibrio</taxon>
    </lineage>
</organism>
<dbReference type="HOGENOM" id="CLU_3297915_0_0_6"/>
<sequence length="40" mass="4400">MMQRDAPAFDLSVARDPRAGPERRTHARRPEVVSAAPRAG</sequence>
<keyword evidence="3" id="KW-1185">Reference proteome</keyword>
<feature type="compositionally biased region" description="Basic and acidic residues" evidence="1">
    <location>
        <begin position="13"/>
        <end position="31"/>
    </location>
</feature>
<dbReference type="AlphaFoldDB" id="L0E1B4"/>
<feature type="region of interest" description="Disordered" evidence="1">
    <location>
        <begin position="1"/>
        <end position="40"/>
    </location>
</feature>
<gene>
    <name evidence="2" type="ordered locus">TVNIR_3457</name>
</gene>